<gene>
    <name evidence="1" type="ORF">WA026_009286</name>
</gene>
<sequence length="143" mass="16616">MKLTYPRFNNFGNRWVVQIAVSHLVKKWKIRPNSEKFGNCKISTEFDSRESLRLTVSGEQSLKIVGTKPFFIRTMELSKFSSLVAQDENSSHYAEIDSALSRCPPVCASELAAACLDYKLFSEYMHRRRRPQQPIRTINRDIR</sequence>
<reference evidence="1 2" key="1">
    <citation type="submission" date="2023-03" db="EMBL/GenBank/DDBJ databases">
        <title>Genome insight into feeding habits of ladybird beetles.</title>
        <authorList>
            <person name="Li H.-S."/>
            <person name="Huang Y.-H."/>
            <person name="Pang H."/>
        </authorList>
    </citation>
    <scope>NUCLEOTIDE SEQUENCE [LARGE SCALE GENOMIC DNA]</scope>
    <source>
        <strain evidence="1">SYSU_2023b</strain>
        <tissue evidence="1">Whole body</tissue>
    </source>
</reference>
<dbReference type="EMBL" id="JARQZJ010000094">
    <property type="protein sequence ID" value="KAK9885063.1"/>
    <property type="molecule type" value="Genomic_DNA"/>
</dbReference>
<accession>A0AAW1UX23</accession>
<organism evidence="1 2">
    <name type="scientific">Henosepilachna vigintioctopunctata</name>
    <dbReference type="NCBI Taxonomy" id="420089"/>
    <lineage>
        <taxon>Eukaryota</taxon>
        <taxon>Metazoa</taxon>
        <taxon>Ecdysozoa</taxon>
        <taxon>Arthropoda</taxon>
        <taxon>Hexapoda</taxon>
        <taxon>Insecta</taxon>
        <taxon>Pterygota</taxon>
        <taxon>Neoptera</taxon>
        <taxon>Endopterygota</taxon>
        <taxon>Coleoptera</taxon>
        <taxon>Polyphaga</taxon>
        <taxon>Cucujiformia</taxon>
        <taxon>Coccinelloidea</taxon>
        <taxon>Coccinellidae</taxon>
        <taxon>Epilachninae</taxon>
        <taxon>Epilachnini</taxon>
        <taxon>Henosepilachna</taxon>
    </lineage>
</organism>
<proteinExistence type="predicted"/>
<dbReference type="AlphaFoldDB" id="A0AAW1UX23"/>
<evidence type="ECO:0000313" key="2">
    <source>
        <dbReference type="Proteomes" id="UP001431783"/>
    </source>
</evidence>
<protein>
    <submittedName>
        <fullName evidence="1">Uncharacterized protein</fullName>
    </submittedName>
</protein>
<evidence type="ECO:0000313" key="1">
    <source>
        <dbReference type="EMBL" id="KAK9885063.1"/>
    </source>
</evidence>
<dbReference type="Proteomes" id="UP001431783">
    <property type="component" value="Unassembled WGS sequence"/>
</dbReference>
<keyword evidence="2" id="KW-1185">Reference proteome</keyword>
<name>A0AAW1UX23_9CUCU</name>
<comment type="caution">
    <text evidence="1">The sequence shown here is derived from an EMBL/GenBank/DDBJ whole genome shotgun (WGS) entry which is preliminary data.</text>
</comment>